<sequence>MPERYDGVTNFEDWLRRYMEMTDARAGRVDLDPRDGWSVLRNHLREVCAWQYHCAAGWTERSDLYGDTVLQIMGELCFHCRTMSMAGCVLSLLNRFLSYAIID</sequence>
<name>A0A7J6MZG4_PEROL</name>
<dbReference type="EMBL" id="JABANP010001051">
    <property type="protein sequence ID" value="KAF4676737.1"/>
    <property type="molecule type" value="Genomic_DNA"/>
</dbReference>
<organism evidence="1 2">
    <name type="scientific">Perkinsus olseni</name>
    <name type="common">Perkinsus atlanticus</name>
    <dbReference type="NCBI Taxonomy" id="32597"/>
    <lineage>
        <taxon>Eukaryota</taxon>
        <taxon>Sar</taxon>
        <taxon>Alveolata</taxon>
        <taxon>Perkinsozoa</taxon>
        <taxon>Perkinsea</taxon>
        <taxon>Perkinsida</taxon>
        <taxon>Perkinsidae</taxon>
        <taxon>Perkinsus</taxon>
    </lineage>
</organism>
<gene>
    <name evidence="1" type="ORF">FOZ60_000558</name>
</gene>
<dbReference type="Proteomes" id="UP000541610">
    <property type="component" value="Unassembled WGS sequence"/>
</dbReference>
<protein>
    <submittedName>
        <fullName evidence="1">Uncharacterized protein</fullName>
    </submittedName>
</protein>
<dbReference type="AlphaFoldDB" id="A0A7J6MZG4"/>
<accession>A0A7J6MZG4</accession>
<evidence type="ECO:0000313" key="2">
    <source>
        <dbReference type="Proteomes" id="UP000541610"/>
    </source>
</evidence>
<comment type="caution">
    <text evidence="1">The sequence shown here is derived from an EMBL/GenBank/DDBJ whole genome shotgun (WGS) entry which is preliminary data.</text>
</comment>
<reference evidence="1 2" key="1">
    <citation type="submission" date="2020-04" db="EMBL/GenBank/DDBJ databases">
        <title>Perkinsus olseni comparative genomics.</title>
        <authorList>
            <person name="Bogema D.R."/>
        </authorList>
    </citation>
    <scope>NUCLEOTIDE SEQUENCE [LARGE SCALE GENOMIC DNA]</scope>
    <source>
        <strain evidence="1">00978-12</strain>
    </source>
</reference>
<proteinExistence type="predicted"/>
<evidence type="ECO:0000313" key="1">
    <source>
        <dbReference type="EMBL" id="KAF4676737.1"/>
    </source>
</evidence>